<dbReference type="EC" id="5.2.1.8" evidence="2 7"/>
<feature type="disulfide bond" evidence="6">
    <location>
        <begin position="18"/>
        <end position="30"/>
    </location>
</feature>
<dbReference type="PROSITE" id="PS00740">
    <property type="entry name" value="MAM_1"/>
    <property type="match status" value="1"/>
</dbReference>
<evidence type="ECO:0000259" key="11">
    <source>
        <dbReference type="PROSITE" id="PS50059"/>
    </source>
</evidence>
<feature type="signal peptide" evidence="10">
    <location>
        <begin position="1"/>
        <end position="16"/>
    </location>
</feature>
<feature type="compositionally biased region" description="Polar residues" evidence="8">
    <location>
        <begin position="1624"/>
        <end position="1643"/>
    </location>
</feature>
<dbReference type="Pfam" id="PF00057">
    <property type="entry name" value="Ldl_recept_a"/>
    <property type="match status" value="1"/>
</dbReference>
<dbReference type="InterPro" id="IPR002172">
    <property type="entry name" value="LDrepeatLR_classA_rpt"/>
</dbReference>
<feature type="domain" description="MAM" evidence="12">
    <location>
        <begin position="1181"/>
        <end position="1335"/>
    </location>
</feature>
<dbReference type="InterPro" id="IPR001179">
    <property type="entry name" value="PPIase_FKBP_dom"/>
</dbReference>
<feature type="transmembrane region" description="Helical" evidence="9">
    <location>
        <begin position="2284"/>
        <end position="2307"/>
    </location>
</feature>
<dbReference type="SUPFAM" id="SSF54534">
    <property type="entry name" value="FKBP-like"/>
    <property type="match status" value="1"/>
</dbReference>
<comment type="catalytic activity">
    <reaction evidence="1 7">
        <text>[protein]-peptidylproline (omega=180) = [protein]-peptidylproline (omega=0)</text>
        <dbReference type="Rhea" id="RHEA:16237"/>
        <dbReference type="Rhea" id="RHEA-COMP:10747"/>
        <dbReference type="Rhea" id="RHEA-COMP:10748"/>
        <dbReference type="ChEBI" id="CHEBI:83833"/>
        <dbReference type="ChEBI" id="CHEBI:83834"/>
        <dbReference type="EC" id="5.2.1.8"/>
    </reaction>
</comment>
<dbReference type="Pfam" id="PF00254">
    <property type="entry name" value="FKBP_C"/>
    <property type="match status" value="1"/>
</dbReference>
<dbReference type="InterPro" id="IPR013320">
    <property type="entry name" value="ConA-like_dom_sf"/>
</dbReference>
<dbReference type="InterPro" id="IPR036055">
    <property type="entry name" value="LDL_receptor-like_sf"/>
</dbReference>
<feature type="disulfide bond" evidence="6">
    <location>
        <begin position="1342"/>
        <end position="1354"/>
    </location>
</feature>
<dbReference type="InterPro" id="IPR023415">
    <property type="entry name" value="LDLR_class-A_CS"/>
</dbReference>
<feature type="compositionally biased region" description="Polar residues" evidence="8">
    <location>
        <begin position="2137"/>
        <end position="2148"/>
    </location>
</feature>
<dbReference type="OrthoDB" id="412155at2759"/>
<sequence length="2532" mass="280000">MKHLFALLSVSLAVAASCPDGEFNCTSGECLPSRLKKDCKDGSDEHFCGSCDFEDHSCGWKDASSASYRWRWQRANITSGQDHTLGSPWGHVMHIDGKQNGALLQKANLEFYVEHLVALGCQMRFWYHLNGTSSLSSDLEVRMVRDTTSKVLLKISKSKTNGWENATAFIGNQPEGYKLQFSHSPSFMGPTDVMVDDITFEYCGNEDIPDGSDRLSCDFEKDTCSWYHDYTASLMWKRSNGLYEDITGNGYFMLIKAAHNLNSASKARLASLPQPAGQVICVSFWYHIFGNSIGSLKFIAKRSDEPETVVWMRSGTQGNKWRFADLTFNSDKPIQFIIEAVPGSNRGSIAIDDIVVSSSPTGACPPERECTFQGSLCGLEPKPTANFGWNRVTGISQPSNSSGPATDHTLGTEQGYYLSAELWRHPVGSRGAMMTTAMEPTPSNGECLIFWYYMEGDRVGELSVYLQPADSLNNSTELWSRTGDQGTHWRHGRVTLLSPDDRYQVIFEAEVGDGQRRDIAIDDLTVLNGECPPTGFCDFEMDFCGWVNTRPAQNGVDWDWLSGESEGTFIPRRDHTTNTALGHFVIFIQNGNYDTNIAQLQSETMEAVDQACLEIWHFSQGWLVNKPSDITLTVLINDTAGLRPVWSTMGYTNSTWILDRVDYNASGPHQIILEATSPPSGDGSFALDDVHIIRGRSCDDVNPNTTPNPPTTTTAAPSNAMDCSFEEGLCNWDQEVSNVLNWTLSSGVQVDGPWDGPLYDHTVGNNHGYFLLLNGSGSEDNETAVISVPAHNSLSQSCIEFWYYMLGPSVATLDLLVRTNSSEVLVWTRKRTQNSDWMRAQVSTTMNNTLQGFMAIDDVKVKDGACNDQNLCGFDSDSCGFENSVNVLGRWERRKGTKHHVDHTYGTENGFYMTVRTSNSTQPDVAELLTPEFPTAAEMYWLPTDLGTILSIHVLRSGELGDALWQRPASVSTGWVVAEVTVSSPAKFYVVFKATHVPGANDTVKIDDISVRNGACGPAGSCDFESGQCTWVNIRREDGHEFVLTSGESHGPPTDHTTETPEGWFLLSSSPHQNRRSVAQVVSEWIQLKDTSCLTLWYHMDNSASGTLRVFMRSGPSKMDLLFHSNSSGSSWSRLSQSVDTSEPFQLLIEAESNETGFIAIDDISLTSGRCQANETSSGFSGCSFEDGTCDWEDISVGQYQWVRRNASENTGPSVDSTLGTELGWYMTVEADRGEHISPAALQSPIMTQASTSCTLHFFYNIAGEDSQLSVVLKEGSRTTTLWWLSGYQGDLWQHGEVTVGRNPHDFTVLFEASRNFDRPGHVAVDDVGFTNCSLPEPQPWCPESMFKCKNSVCVDPNQVCDFSDDCGDWSDEQDCDKHGVEERCNFEHGLCFWEESDVDILGAKWTQHKGQEAWPDHGPPRDHTLNSAAGHYVTPAQLKVKGQNSEMLSKTLLPSSNCTVRFFYFSMDDAAATLTALSRTLTSGSNDRQLWLREPSQSYNWQRAEVTFSSSANSKVVFRHVLGDAQMGLVAMDDISFSKECVFDPDNNKLPDISPTSAPSTPSASTPPIGSCQDGEFFCWQSSGNICIASTLQCDYHPHCPQGEDEAGCGPCTFESDQCQWKDTSDGQSMWQRQRASNNTEPPTDHTTHTGFYMRVNVSHESTLTEAKLQSPPLPPSSPYCQILFHFHISSESTGSLRVLMQQAEGSEAILWSRSHNTVSPWTREHLPVGLHQQPYKIWFSSLHKGTETPGAGKHAVSVDDISFLNCEKSYQPPALSSFSCTFEEGLCVWVKGAEDELDWVSRTGPTETPNTGPAGDHTTGEGKYLYIESSPKSLKGKTAQLKSSLLPPADEKGYCFTFWYHMFGATVGSLRMILQTTDPLERTLVWQKTGNQGDEWLLVQSHVTLQRVHQVILEATVGGEAGDIAIDDISLVHGACPASDLCDFEESSCNWQQMTSDNFDWVRHSGHTANPNTGPDGDHTTNTAMGHYYYLPSSANDQAGQKALMSSPLYPADKAFCVQLWYHMYGEGVGTLNIYQHSEDGKEALIFSETGDQGRLWRFAQASLLPRVQPYRIVVEGVKAGPSLEGDMAFDDVQLTDARCPAHGVCDFEISLCSWSNLGGGVDQGDWLRAEGASPNPNTGPSVDHTTNSSHGHYVYVDSSVGEWGDMSFLISDVFQPSFRGHCLTFWYHMYGSHVGTLKLHINDRKMHAGGDEEGLLKWIENGNKGDQWQQARVPIKHEEAFWFVFVYQRGMNTEGDVALDDISILPNECYSDPAVNSSDSLSVSLAVGLTLLSGVIIFIVLFMLNRRRFIMSQLIIMNNEETDQNSVLDLSDCRIDSTENGSESDFSFFNKLYDPSPGASNDAFSSSDAYVYIKKASLPNHVTHVPLVCVTARAIPARSRPRNTSHARRSRKREDSIERTMGVQVDTVKPGDGKSFPQKGQTVSVHYVGTLTNGTKFDSSRDRGKPFEFKLGAGEVIRGWDEGVAKMSLGQVAKLTCSPDYAYGSKGYPPTIPANSTLIFEVELLRFVG</sequence>
<feature type="domain" description="MAM" evidence="12">
    <location>
        <begin position="721"/>
        <end position="868"/>
    </location>
</feature>
<protein>
    <recommendedName>
        <fullName evidence="2 7">peptidylprolyl isomerase</fullName>
        <ecNumber evidence="2 7">5.2.1.8</ecNumber>
    </recommendedName>
</protein>
<dbReference type="GO" id="GO:0016020">
    <property type="term" value="C:membrane"/>
    <property type="evidence" value="ECO:0007669"/>
    <property type="project" value="InterPro"/>
</dbReference>
<dbReference type="EMBL" id="CAJRST010007779">
    <property type="protein sequence ID" value="CAG5896527.1"/>
    <property type="molecule type" value="Genomic_DNA"/>
</dbReference>
<feature type="domain" description="MAM" evidence="12">
    <location>
        <begin position="1383"/>
        <end position="1544"/>
    </location>
</feature>
<dbReference type="SUPFAM" id="SSF57424">
    <property type="entry name" value="LDL receptor-like module"/>
    <property type="match status" value="3"/>
</dbReference>
<evidence type="ECO:0000313" key="13">
    <source>
        <dbReference type="EMBL" id="CAG5896527.1"/>
    </source>
</evidence>
<dbReference type="InterPro" id="IPR051560">
    <property type="entry name" value="MAM_domain-containing"/>
</dbReference>
<feature type="domain" description="MAM" evidence="12">
    <location>
        <begin position="49"/>
        <end position="205"/>
    </location>
</feature>
<comment type="caution">
    <text evidence="13">The sequence shown here is derived from an EMBL/GenBank/DDBJ whole genome shotgun (WGS) entry which is preliminary data.</text>
</comment>
<dbReference type="InterPro" id="IPR046357">
    <property type="entry name" value="PPIase_dom_sf"/>
</dbReference>
<dbReference type="PANTHER" id="PTHR23282">
    <property type="entry name" value="APICAL ENDOSOMAL GLYCOPROTEIN PRECURSOR"/>
    <property type="match status" value="1"/>
</dbReference>
<feature type="region of interest" description="Disordered" evidence="8">
    <location>
        <begin position="697"/>
        <end position="718"/>
    </location>
</feature>
<dbReference type="Gene3D" id="4.10.400.10">
    <property type="entry name" value="Low-density Lipoprotein Receptor"/>
    <property type="match status" value="3"/>
</dbReference>
<feature type="disulfide bond" evidence="6">
    <location>
        <begin position="1595"/>
        <end position="1610"/>
    </location>
</feature>
<dbReference type="PROSITE" id="PS50059">
    <property type="entry name" value="FKBP_PPIASE"/>
    <property type="match status" value="1"/>
</dbReference>
<evidence type="ECO:0000256" key="7">
    <source>
        <dbReference type="PROSITE-ProRule" id="PRU00277"/>
    </source>
</evidence>
<gene>
    <name evidence="13" type="ORF">MMEN_LOCUS7604</name>
</gene>
<proteinExistence type="predicted"/>
<feature type="region of interest" description="Disordered" evidence="8">
    <location>
        <begin position="1624"/>
        <end position="1650"/>
    </location>
</feature>
<dbReference type="Gene3D" id="3.10.50.40">
    <property type="match status" value="1"/>
</dbReference>
<evidence type="ECO:0000256" key="6">
    <source>
        <dbReference type="PROSITE-ProRule" id="PRU00124"/>
    </source>
</evidence>
<feature type="disulfide bond" evidence="6">
    <location>
        <begin position="1349"/>
        <end position="1367"/>
    </location>
</feature>
<feature type="region of interest" description="Disordered" evidence="8">
    <location>
        <begin position="1549"/>
        <end position="1569"/>
    </location>
</feature>
<feature type="domain" description="MAM" evidence="12">
    <location>
        <begin position="1780"/>
        <end position="1940"/>
    </location>
</feature>
<evidence type="ECO:0000256" key="10">
    <source>
        <dbReference type="SAM" id="SignalP"/>
    </source>
</evidence>
<keyword evidence="10" id="KW-0732">Signal</keyword>
<comment type="caution">
    <text evidence="6">Lacks conserved residue(s) required for the propagation of feature annotation.</text>
</comment>
<dbReference type="PROSITE" id="PS51257">
    <property type="entry name" value="PROKAR_LIPOPROTEIN"/>
    <property type="match status" value="1"/>
</dbReference>
<feature type="domain" description="MAM" evidence="12">
    <location>
        <begin position="215"/>
        <end position="366"/>
    </location>
</feature>
<evidence type="ECO:0000256" key="9">
    <source>
        <dbReference type="SAM" id="Phobius"/>
    </source>
</evidence>
<dbReference type="SMART" id="SM00192">
    <property type="entry name" value="LDLa"/>
    <property type="match status" value="3"/>
</dbReference>
<evidence type="ECO:0000259" key="12">
    <source>
        <dbReference type="PROSITE" id="PS50060"/>
    </source>
</evidence>
<feature type="region of interest" description="Disordered" evidence="8">
    <location>
        <begin position="1803"/>
        <end position="1824"/>
    </location>
</feature>
<evidence type="ECO:0000256" key="5">
    <source>
        <dbReference type="ARBA" id="ARBA00023235"/>
    </source>
</evidence>
<feature type="domain" description="MAM" evidence="12">
    <location>
        <begin position="1020"/>
        <end position="1173"/>
    </location>
</feature>
<evidence type="ECO:0000256" key="2">
    <source>
        <dbReference type="ARBA" id="ARBA00013194"/>
    </source>
</evidence>
<evidence type="ECO:0000256" key="4">
    <source>
        <dbReference type="ARBA" id="ARBA00023157"/>
    </source>
</evidence>
<dbReference type="PROSITE" id="PS01209">
    <property type="entry name" value="LDLRA_1"/>
    <property type="match status" value="1"/>
</dbReference>
<dbReference type="GO" id="GO:0003755">
    <property type="term" value="F:peptidyl-prolyl cis-trans isomerase activity"/>
    <property type="evidence" value="ECO:0007669"/>
    <property type="project" value="UniProtKB-KW"/>
</dbReference>
<evidence type="ECO:0000256" key="3">
    <source>
        <dbReference type="ARBA" id="ARBA00023110"/>
    </source>
</evidence>
<dbReference type="PANTHER" id="PTHR23282:SF101">
    <property type="entry name" value="MAM DOMAIN-CONTAINING PROTEIN"/>
    <property type="match status" value="1"/>
</dbReference>
<evidence type="ECO:0000313" key="14">
    <source>
        <dbReference type="Proteomes" id="UP000677803"/>
    </source>
</evidence>
<name>A0A8S4AUY9_9TELE</name>
<dbReference type="Pfam" id="PF00629">
    <property type="entry name" value="MAM"/>
    <property type="match status" value="13"/>
</dbReference>
<reference evidence="13" key="1">
    <citation type="submission" date="2021-05" db="EMBL/GenBank/DDBJ databases">
        <authorList>
            <person name="Tigano A."/>
        </authorList>
    </citation>
    <scope>NUCLEOTIDE SEQUENCE</scope>
</reference>
<dbReference type="InterPro" id="IPR000998">
    <property type="entry name" value="MAM_dom"/>
</dbReference>
<feature type="chain" id="PRO_5035765678" description="peptidylprolyl isomerase" evidence="10">
    <location>
        <begin position="17"/>
        <end position="2532"/>
    </location>
</feature>
<dbReference type="SMART" id="SM00137">
    <property type="entry name" value="MAM"/>
    <property type="match status" value="13"/>
</dbReference>
<feature type="domain" description="MAM" evidence="12">
    <location>
        <begin position="535"/>
        <end position="700"/>
    </location>
</feature>
<evidence type="ECO:0000256" key="1">
    <source>
        <dbReference type="ARBA" id="ARBA00000971"/>
    </source>
</evidence>
<dbReference type="Proteomes" id="UP000677803">
    <property type="component" value="Unassembled WGS sequence"/>
</dbReference>
<feature type="disulfide bond" evidence="6">
    <location>
        <begin position="1361"/>
        <end position="1376"/>
    </location>
</feature>
<dbReference type="CDD" id="cd00112">
    <property type="entry name" value="LDLa"/>
    <property type="match status" value="3"/>
</dbReference>
<dbReference type="PROSITE" id="PS50060">
    <property type="entry name" value="MAM_2"/>
    <property type="match status" value="13"/>
</dbReference>
<dbReference type="FunFam" id="3.10.50.40:FF:000025">
    <property type="entry name" value="Peptidylprolyl isomerase"/>
    <property type="match status" value="1"/>
</dbReference>
<organism evidence="13 14">
    <name type="scientific">Menidia menidia</name>
    <name type="common">Atlantic silverside</name>
    <dbReference type="NCBI Taxonomy" id="238744"/>
    <lineage>
        <taxon>Eukaryota</taxon>
        <taxon>Metazoa</taxon>
        <taxon>Chordata</taxon>
        <taxon>Craniata</taxon>
        <taxon>Vertebrata</taxon>
        <taxon>Euteleostomi</taxon>
        <taxon>Actinopterygii</taxon>
        <taxon>Neopterygii</taxon>
        <taxon>Teleostei</taxon>
        <taxon>Neoteleostei</taxon>
        <taxon>Acanthomorphata</taxon>
        <taxon>Ovalentaria</taxon>
        <taxon>Atherinomorphae</taxon>
        <taxon>Atheriniformes</taxon>
        <taxon>Atherinopsidae</taxon>
        <taxon>Menidiinae</taxon>
        <taxon>Menidia</taxon>
    </lineage>
</organism>
<keyword evidence="9" id="KW-1133">Transmembrane helix</keyword>
<feature type="domain" description="MAM" evidence="12">
    <location>
        <begin position="2106"/>
        <end position="2274"/>
    </location>
</feature>
<feature type="compositionally biased region" description="Low complexity" evidence="8">
    <location>
        <begin position="1555"/>
        <end position="1569"/>
    </location>
</feature>
<dbReference type="PROSITE" id="PS50068">
    <property type="entry name" value="LDLRA_2"/>
    <property type="match status" value="3"/>
</dbReference>
<accession>A0A8S4AUY9</accession>
<feature type="region of interest" description="Disordered" evidence="8">
    <location>
        <begin position="2128"/>
        <end position="2148"/>
    </location>
</feature>
<feature type="domain" description="MAM" evidence="12">
    <location>
        <begin position="1611"/>
        <end position="1770"/>
    </location>
</feature>
<feature type="domain" description="MAM" evidence="12">
    <location>
        <begin position="1942"/>
        <end position="2104"/>
    </location>
</feature>
<dbReference type="SUPFAM" id="SSF49899">
    <property type="entry name" value="Concanavalin A-like lectins/glucanases"/>
    <property type="match status" value="13"/>
</dbReference>
<keyword evidence="3 7" id="KW-0697">Rotamase</keyword>
<keyword evidence="5 7" id="KW-0413">Isomerase</keyword>
<keyword evidence="9" id="KW-0472">Membrane</keyword>
<feature type="domain" description="MAM" evidence="12">
    <location>
        <begin position="870"/>
        <end position="1018"/>
    </location>
</feature>
<feature type="domain" description="MAM" evidence="12">
    <location>
        <begin position="368"/>
        <end position="533"/>
    </location>
</feature>
<dbReference type="CDD" id="cd06263">
    <property type="entry name" value="MAM"/>
    <property type="match status" value="12"/>
</dbReference>
<feature type="domain" description="PPIase FKBP-type" evidence="11">
    <location>
        <begin position="2443"/>
        <end position="2531"/>
    </location>
</feature>
<dbReference type="Gene3D" id="2.60.120.200">
    <property type="match status" value="13"/>
</dbReference>
<keyword evidence="14" id="KW-1185">Reference proteome</keyword>
<keyword evidence="4 6" id="KW-1015">Disulfide bond</keyword>
<evidence type="ECO:0000256" key="8">
    <source>
        <dbReference type="SAM" id="MobiDB-lite"/>
    </source>
</evidence>
<keyword evidence="9" id="KW-0812">Transmembrane</keyword>